<comment type="catalytic activity">
    <reaction evidence="1 8">
        <text>a myo-inositol phosphate + H2O = myo-inositol + phosphate</text>
        <dbReference type="Rhea" id="RHEA:24056"/>
        <dbReference type="ChEBI" id="CHEBI:15377"/>
        <dbReference type="ChEBI" id="CHEBI:17268"/>
        <dbReference type="ChEBI" id="CHEBI:43474"/>
        <dbReference type="ChEBI" id="CHEBI:84139"/>
        <dbReference type="EC" id="3.1.3.25"/>
    </reaction>
</comment>
<dbReference type="SUPFAM" id="SSF56655">
    <property type="entry name" value="Carbohydrate phosphatase"/>
    <property type="match status" value="1"/>
</dbReference>
<feature type="binding site" evidence="7">
    <location>
        <position position="102"/>
    </location>
    <ligand>
        <name>Mg(2+)</name>
        <dbReference type="ChEBI" id="CHEBI:18420"/>
        <label>1</label>
        <note>catalytic</note>
    </ligand>
</feature>
<evidence type="ECO:0000313" key="10">
    <source>
        <dbReference type="Proteomes" id="UP000010388"/>
    </source>
</evidence>
<dbReference type="PANTHER" id="PTHR20854">
    <property type="entry name" value="INOSITOL MONOPHOSPHATASE"/>
    <property type="match status" value="1"/>
</dbReference>
<dbReference type="EC" id="3.1.3.25" evidence="8"/>
<feature type="binding site" evidence="7">
    <location>
        <position position="103"/>
    </location>
    <ligand>
        <name>Mg(2+)</name>
        <dbReference type="ChEBI" id="CHEBI:18420"/>
        <label>1</label>
        <note>catalytic</note>
    </ligand>
</feature>
<dbReference type="GO" id="GO:0046872">
    <property type="term" value="F:metal ion binding"/>
    <property type="evidence" value="ECO:0007669"/>
    <property type="project" value="UniProtKB-KW"/>
</dbReference>
<dbReference type="GO" id="GO:0007165">
    <property type="term" value="P:signal transduction"/>
    <property type="evidence" value="ECO:0007669"/>
    <property type="project" value="TreeGrafter"/>
</dbReference>
<evidence type="ECO:0000313" key="9">
    <source>
        <dbReference type="EMBL" id="AFY27800.1"/>
    </source>
</evidence>
<dbReference type="AlphaFoldDB" id="K9P3Y0"/>
<keyword evidence="4 7" id="KW-0479">Metal-binding</keyword>
<feature type="binding site" evidence="7">
    <location>
        <position position="84"/>
    </location>
    <ligand>
        <name>Mg(2+)</name>
        <dbReference type="ChEBI" id="CHEBI:18420"/>
        <label>1</label>
        <note>catalytic</note>
    </ligand>
</feature>
<dbReference type="HOGENOM" id="CLU_044118_0_2_3"/>
<comment type="similarity">
    <text evidence="3 8">Belongs to the inositol monophosphatase superfamily.</text>
</comment>
<evidence type="ECO:0000256" key="8">
    <source>
        <dbReference type="RuleBase" id="RU364068"/>
    </source>
</evidence>
<evidence type="ECO:0000256" key="5">
    <source>
        <dbReference type="ARBA" id="ARBA00022801"/>
    </source>
</evidence>
<dbReference type="InterPro" id="IPR020583">
    <property type="entry name" value="Inositol_monoP_metal-BS"/>
</dbReference>
<dbReference type="eggNOG" id="COG0483">
    <property type="taxonomic scope" value="Bacteria"/>
</dbReference>
<feature type="binding site" evidence="7">
    <location>
        <position position="100"/>
    </location>
    <ligand>
        <name>Mg(2+)</name>
        <dbReference type="ChEBI" id="CHEBI:18420"/>
        <label>1</label>
        <note>catalytic</note>
    </ligand>
</feature>
<dbReference type="KEGG" id="cgc:Cyagr_0610"/>
<dbReference type="CDD" id="cd01639">
    <property type="entry name" value="IMPase"/>
    <property type="match status" value="1"/>
</dbReference>
<feature type="binding site" evidence="7">
    <location>
        <position position="228"/>
    </location>
    <ligand>
        <name>Mg(2+)</name>
        <dbReference type="ChEBI" id="CHEBI:18420"/>
        <label>1</label>
        <note>catalytic</note>
    </ligand>
</feature>
<dbReference type="InterPro" id="IPR033942">
    <property type="entry name" value="IMPase"/>
</dbReference>
<dbReference type="EMBL" id="CP003495">
    <property type="protein sequence ID" value="AFY27800.1"/>
    <property type="molecule type" value="Genomic_DNA"/>
</dbReference>
<organism evidence="9 10">
    <name type="scientific">Cyanobium gracile (strain ATCC 27147 / PCC 6307)</name>
    <dbReference type="NCBI Taxonomy" id="292564"/>
    <lineage>
        <taxon>Bacteria</taxon>
        <taxon>Bacillati</taxon>
        <taxon>Cyanobacteriota</taxon>
        <taxon>Cyanophyceae</taxon>
        <taxon>Synechococcales</taxon>
        <taxon>Prochlorococcaceae</taxon>
        <taxon>Cyanobium</taxon>
    </lineage>
</organism>
<dbReference type="PANTHER" id="PTHR20854:SF4">
    <property type="entry name" value="INOSITOL-1-MONOPHOSPHATASE-RELATED"/>
    <property type="match status" value="1"/>
</dbReference>
<evidence type="ECO:0000256" key="1">
    <source>
        <dbReference type="ARBA" id="ARBA00001033"/>
    </source>
</evidence>
<reference evidence="10" key="1">
    <citation type="journal article" date="2013" name="Proc. Natl. Acad. Sci. U.S.A.">
        <title>Improving the coverage of the cyanobacterial phylum using diversity-driven genome sequencing.</title>
        <authorList>
            <person name="Shih P.M."/>
            <person name="Wu D."/>
            <person name="Latifi A."/>
            <person name="Axen S.D."/>
            <person name="Fewer D.P."/>
            <person name="Talla E."/>
            <person name="Calteau A."/>
            <person name="Cai F."/>
            <person name="Tandeau de Marsac N."/>
            <person name="Rippka R."/>
            <person name="Herdman M."/>
            <person name="Sivonen K."/>
            <person name="Coursin T."/>
            <person name="Laurent T."/>
            <person name="Goodwin L."/>
            <person name="Nolan M."/>
            <person name="Davenport K.W."/>
            <person name="Han C.S."/>
            <person name="Rubin E.M."/>
            <person name="Eisen J.A."/>
            <person name="Woyke T."/>
            <person name="Gugger M."/>
            <person name="Kerfeld C.A."/>
        </authorList>
    </citation>
    <scope>NUCLEOTIDE SEQUENCE [LARGE SCALE GENOMIC DNA]</scope>
    <source>
        <strain evidence="10">ATCC 27147 / PCC 6307</strain>
    </source>
</reference>
<dbReference type="Proteomes" id="UP000010388">
    <property type="component" value="Chromosome"/>
</dbReference>
<sequence>MSSLCQRALEGSRLDATELERLLQVARDAAEAGGRELRRHFGRLEQVKEKGTAGNLVTEADLAAEAAVLAVLAAGTPTVAVLAEESGQLAGQGDLLWCVDPLDGTTNYAHGYPFFGTSVGLSWRGLPLLGALEVPVLEEHYWAAPGRGAWCNGRRLSVSDCGALADSLLVTGFSYDRVRRLDNNYAEFAWFTHRSHGVRRAGAAAVDLAFVAAGRVDGYWERGLSPWDLVAGVVLVEEAGGQVCAYDGGPLDLADGRVIACTPALRQPLIEGLALCRPLSGASFGAPELDATAGDPTGVAADAP</sequence>
<dbReference type="FunFam" id="3.30.540.10:FF:000003">
    <property type="entry name" value="Inositol-1-monophosphatase"/>
    <property type="match status" value="1"/>
</dbReference>
<dbReference type="RefSeq" id="WP_015108254.1">
    <property type="nucleotide sequence ID" value="NC_019675.1"/>
</dbReference>
<dbReference type="STRING" id="292564.Cyagr_0610"/>
<protein>
    <recommendedName>
        <fullName evidence="8">Inositol-1-monophosphatase</fullName>
        <ecNumber evidence="8">3.1.3.25</ecNumber>
    </recommendedName>
</protein>
<proteinExistence type="inferred from homology"/>
<evidence type="ECO:0000256" key="2">
    <source>
        <dbReference type="ARBA" id="ARBA00001946"/>
    </source>
</evidence>
<dbReference type="Gene3D" id="3.30.540.10">
    <property type="entry name" value="Fructose-1,6-Bisphosphatase, subunit A, domain 1"/>
    <property type="match status" value="1"/>
</dbReference>
<dbReference type="OrthoDB" id="9772456at2"/>
<gene>
    <name evidence="9" type="ordered locus">Cyagr_0610</name>
</gene>
<evidence type="ECO:0000256" key="3">
    <source>
        <dbReference type="ARBA" id="ARBA00009759"/>
    </source>
</evidence>
<comment type="cofactor">
    <cofactor evidence="2 7 8">
        <name>Mg(2+)</name>
        <dbReference type="ChEBI" id="CHEBI:18420"/>
    </cofactor>
</comment>
<evidence type="ECO:0000256" key="6">
    <source>
        <dbReference type="ARBA" id="ARBA00022842"/>
    </source>
</evidence>
<dbReference type="GO" id="GO:0006020">
    <property type="term" value="P:inositol metabolic process"/>
    <property type="evidence" value="ECO:0007669"/>
    <property type="project" value="TreeGrafter"/>
</dbReference>
<evidence type="ECO:0000256" key="4">
    <source>
        <dbReference type="ARBA" id="ARBA00022723"/>
    </source>
</evidence>
<dbReference type="InterPro" id="IPR000760">
    <property type="entry name" value="Inositol_monophosphatase-like"/>
</dbReference>
<dbReference type="PRINTS" id="PR00377">
    <property type="entry name" value="IMPHPHTASES"/>
</dbReference>
<dbReference type="FunFam" id="3.40.190.80:FF:000002">
    <property type="entry name" value="Inositol-1-monophosphatase"/>
    <property type="match status" value="1"/>
</dbReference>
<accession>K9P3Y0</accession>
<keyword evidence="6 7" id="KW-0460">Magnesium</keyword>
<name>K9P3Y0_CYAGP</name>
<dbReference type="Gene3D" id="3.40.190.80">
    <property type="match status" value="1"/>
</dbReference>
<evidence type="ECO:0000256" key="7">
    <source>
        <dbReference type="PIRSR" id="PIRSR600760-2"/>
    </source>
</evidence>
<dbReference type="PROSITE" id="PS00629">
    <property type="entry name" value="IMP_1"/>
    <property type="match status" value="1"/>
</dbReference>
<dbReference type="GO" id="GO:0008934">
    <property type="term" value="F:inositol monophosphate 1-phosphatase activity"/>
    <property type="evidence" value="ECO:0007669"/>
    <property type="project" value="InterPro"/>
</dbReference>
<dbReference type="Pfam" id="PF00459">
    <property type="entry name" value="Inositol_P"/>
    <property type="match status" value="1"/>
</dbReference>
<keyword evidence="5 8" id="KW-0378">Hydrolase</keyword>
<dbReference type="PATRIC" id="fig|292564.3.peg.565"/>